<accession>A0ABV6TFV4</accession>
<keyword evidence="5" id="KW-1185">Reference proteome</keyword>
<keyword evidence="2" id="KW-0378">Hydrolase</keyword>
<dbReference type="InterPro" id="IPR015797">
    <property type="entry name" value="NUDIX_hydrolase-like_dom_sf"/>
</dbReference>
<dbReference type="PROSITE" id="PS00893">
    <property type="entry name" value="NUDIX_BOX"/>
    <property type="match status" value="1"/>
</dbReference>
<dbReference type="InterPro" id="IPR020084">
    <property type="entry name" value="NUDIX_hydrolase_CS"/>
</dbReference>
<dbReference type="EMBL" id="JBHMQV010000009">
    <property type="protein sequence ID" value="MFC0844671.1"/>
    <property type="molecule type" value="Genomic_DNA"/>
</dbReference>
<organism evidence="4 5">
    <name type="scientific">Streptomyces noboritoensis</name>
    <dbReference type="NCBI Taxonomy" id="67337"/>
    <lineage>
        <taxon>Bacteria</taxon>
        <taxon>Bacillati</taxon>
        <taxon>Actinomycetota</taxon>
        <taxon>Actinomycetes</taxon>
        <taxon>Kitasatosporales</taxon>
        <taxon>Streptomycetaceae</taxon>
        <taxon>Streptomyces</taxon>
    </lineage>
</organism>
<comment type="cofactor">
    <cofactor evidence="1">
        <name>Mg(2+)</name>
        <dbReference type="ChEBI" id="CHEBI:18420"/>
    </cofactor>
</comment>
<dbReference type="PANTHER" id="PTHR43046:SF16">
    <property type="entry name" value="ADP-RIBOSE PYROPHOSPHATASE YJHB-RELATED"/>
    <property type="match status" value="1"/>
</dbReference>
<reference evidence="4 5" key="1">
    <citation type="submission" date="2024-09" db="EMBL/GenBank/DDBJ databases">
        <authorList>
            <person name="Sun Q."/>
            <person name="Mori K."/>
        </authorList>
    </citation>
    <scope>NUCLEOTIDE SEQUENCE [LARGE SCALE GENOMIC DNA]</scope>
    <source>
        <strain evidence="4 5">JCM 4557</strain>
    </source>
</reference>
<evidence type="ECO:0000259" key="3">
    <source>
        <dbReference type="PROSITE" id="PS51462"/>
    </source>
</evidence>
<evidence type="ECO:0000313" key="4">
    <source>
        <dbReference type="EMBL" id="MFC0844671.1"/>
    </source>
</evidence>
<dbReference type="Gene3D" id="3.90.79.10">
    <property type="entry name" value="Nucleoside Triphosphate Pyrophosphohydrolase"/>
    <property type="match status" value="1"/>
</dbReference>
<dbReference type="PANTHER" id="PTHR43046">
    <property type="entry name" value="GDP-MANNOSE MANNOSYL HYDROLASE"/>
    <property type="match status" value="1"/>
</dbReference>
<name>A0ABV6TFV4_9ACTN</name>
<dbReference type="InterPro" id="IPR000086">
    <property type="entry name" value="NUDIX_hydrolase_dom"/>
</dbReference>
<evidence type="ECO:0000313" key="5">
    <source>
        <dbReference type="Proteomes" id="UP001589887"/>
    </source>
</evidence>
<dbReference type="Pfam" id="PF00293">
    <property type="entry name" value="NUDIX"/>
    <property type="match status" value="1"/>
</dbReference>
<protein>
    <submittedName>
        <fullName evidence="4">NUDIX domain-containing protein</fullName>
    </submittedName>
</protein>
<sequence length="148" mass="16404">MSERYTSCVDLHLLLTDAQGRIALGKRTNTGWMDDHYHLPAGHLESGEAATAGAVRELAEETGAQAAPDELRLVHVMHHYTSDGRTALFFEIVRPKWDLANTEPDKCAGWEFFTADALPEKIVPYAKTALGHIAKGVLYSEQGWENAR</sequence>
<dbReference type="Proteomes" id="UP001589887">
    <property type="component" value="Unassembled WGS sequence"/>
</dbReference>
<evidence type="ECO:0000256" key="2">
    <source>
        <dbReference type="ARBA" id="ARBA00022801"/>
    </source>
</evidence>
<feature type="domain" description="Nudix hydrolase" evidence="3">
    <location>
        <begin position="4"/>
        <end position="139"/>
    </location>
</feature>
<dbReference type="RefSeq" id="WP_394319066.1">
    <property type="nucleotide sequence ID" value="NZ_JBHMQV010000009.1"/>
</dbReference>
<proteinExistence type="predicted"/>
<dbReference type="PROSITE" id="PS51462">
    <property type="entry name" value="NUDIX"/>
    <property type="match status" value="1"/>
</dbReference>
<dbReference type="CDD" id="cd04683">
    <property type="entry name" value="NUDIX_Hydrolase"/>
    <property type="match status" value="1"/>
</dbReference>
<comment type="caution">
    <text evidence="4">The sequence shown here is derived from an EMBL/GenBank/DDBJ whole genome shotgun (WGS) entry which is preliminary data.</text>
</comment>
<evidence type="ECO:0000256" key="1">
    <source>
        <dbReference type="ARBA" id="ARBA00001946"/>
    </source>
</evidence>
<gene>
    <name evidence="4" type="ORF">ACFH04_13275</name>
</gene>
<dbReference type="SUPFAM" id="SSF55811">
    <property type="entry name" value="Nudix"/>
    <property type="match status" value="1"/>
</dbReference>